<comment type="caution">
    <text evidence="2">The sequence shown here is derived from an EMBL/GenBank/DDBJ whole genome shotgun (WGS) entry which is preliminary data.</text>
</comment>
<dbReference type="Gene3D" id="3.30.200.20">
    <property type="entry name" value="Phosphorylase Kinase, domain 1"/>
    <property type="match status" value="1"/>
</dbReference>
<gene>
    <name evidence="2" type="ORF">PCOR1329_LOCUS84106</name>
</gene>
<evidence type="ECO:0000313" key="3">
    <source>
        <dbReference type="Proteomes" id="UP001189429"/>
    </source>
</evidence>
<protein>
    <recommendedName>
        <fullName evidence="4">Protein kinase domain-containing protein</fullName>
    </recommendedName>
</protein>
<dbReference type="InterPro" id="IPR011009">
    <property type="entry name" value="Kinase-like_dom_sf"/>
</dbReference>
<feature type="non-terminal residue" evidence="2">
    <location>
        <position position="1"/>
    </location>
</feature>
<evidence type="ECO:0000256" key="1">
    <source>
        <dbReference type="SAM" id="MobiDB-lite"/>
    </source>
</evidence>
<reference evidence="2" key="1">
    <citation type="submission" date="2023-10" db="EMBL/GenBank/DDBJ databases">
        <authorList>
            <person name="Chen Y."/>
            <person name="Shah S."/>
            <person name="Dougan E. K."/>
            <person name="Thang M."/>
            <person name="Chan C."/>
        </authorList>
    </citation>
    <scope>NUCLEOTIDE SEQUENCE [LARGE SCALE GENOMIC DNA]</scope>
</reference>
<sequence length="187" mass="20422">PPGARGPATGQVCPPLAGDDDSSSRGEAAPLQARAGIDAMAQGRAVMNGYVMHMAEEDIMGEGTYSICRRGTMLKTNELVAIKVYKTKEKSKPGQEEVLLTRFRRQIGVLQESSWLHWRSPPTKACGVNSWRWQVRRGCSCSSSTTRRRFVWPAGPRRVRRGHVCDHGDGRVAAWRTTSGSGARAAG</sequence>
<accession>A0ABN9YAL4</accession>
<feature type="region of interest" description="Disordered" evidence="1">
    <location>
        <begin position="1"/>
        <end position="29"/>
    </location>
</feature>
<proteinExistence type="predicted"/>
<dbReference type="EMBL" id="CAUYUJ010022259">
    <property type="protein sequence ID" value="CAK0909776.1"/>
    <property type="molecule type" value="Genomic_DNA"/>
</dbReference>
<organism evidence="2 3">
    <name type="scientific">Prorocentrum cordatum</name>
    <dbReference type="NCBI Taxonomy" id="2364126"/>
    <lineage>
        <taxon>Eukaryota</taxon>
        <taxon>Sar</taxon>
        <taxon>Alveolata</taxon>
        <taxon>Dinophyceae</taxon>
        <taxon>Prorocentrales</taxon>
        <taxon>Prorocentraceae</taxon>
        <taxon>Prorocentrum</taxon>
    </lineage>
</organism>
<dbReference type="Proteomes" id="UP001189429">
    <property type="component" value="Unassembled WGS sequence"/>
</dbReference>
<evidence type="ECO:0000313" key="2">
    <source>
        <dbReference type="EMBL" id="CAK0909776.1"/>
    </source>
</evidence>
<name>A0ABN9YAL4_9DINO</name>
<evidence type="ECO:0008006" key="4">
    <source>
        <dbReference type="Google" id="ProtNLM"/>
    </source>
</evidence>
<dbReference type="SUPFAM" id="SSF56112">
    <property type="entry name" value="Protein kinase-like (PK-like)"/>
    <property type="match status" value="1"/>
</dbReference>
<keyword evidence="3" id="KW-1185">Reference proteome</keyword>